<dbReference type="Gene3D" id="3.30.54.20">
    <property type="match status" value="1"/>
</dbReference>
<proteinExistence type="inferred from homology"/>
<dbReference type="SMART" id="SM00863">
    <property type="entry name" value="tRNA_SAD"/>
    <property type="match status" value="1"/>
</dbReference>
<dbReference type="GO" id="GO:0005829">
    <property type="term" value="C:cytosol"/>
    <property type="evidence" value="ECO:0007669"/>
    <property type="project" value="TreeGrafter"/>
</dbReference>
<dbReference type="InterPro" id="IPR002318">
    <property type="entry name" value="Ala-tRNA-lgiase_IIc"/>
</dbReference>
<comment type="domain">
    <text evidence="12">Consists of three domains; the N-terminal catalytic domain, the editing domain and the C-terminal C-Ala domain. The editing domain removes incorrectly charged amino acids, while the C-Ala domain, along with tRNA(Ala), serves as a bridge to cooperatively bring together the editing and aminoacylation centers thus stimulating deacylation of misacylated tRNAs.</text>
</comment>
<keyword evidence="4 12" id="KW-0436">Ligase</keyword>
<feature type="binding site" evidence="12">
    <location>
        <position position="666"/>
    </location>
    <ligand>
        <name>Zn(2+)</name>
        <dbReference type="ChEBI" id="CHEBI:29105"/>
    </ligand>
</feature>
<dbReference type="Pfam" id="PF01411">
    <property type="entry name" value="tRNA-synt_2c"/>
    <property type="match status" value="1"/>
</dbReference>
<dbReference type="InterPro" id="IPR050058">
    <property type="entry name" value="Ala-tRNA_ligase"/>
</dbReference>
<dbReference type="Gene3D" id="3.10.310.40">
    <property type="match status" value="1"/>
</dbReference>
<dbReference type="NCBIfam" id="TIGR00344">
    <property type="entry name" value="alaS"/>
    <property type="match status" value="1"/>
</dbReference>
<evidence type="ECO:0000256" key="4">
    <source>
        <dbReference type="ARBA" id="ARBA00022598"/>
    </source>
</evidence>
<feature type="domain" description="Alanyl-transfer RNA synthetases family profile" evidence="14">
    <location>
        <begin position="3"/>
        <end position="709"/>
    </location>
</feature>
<evidence type="ECO:0000256" key="10">
    <source>
        <dbReference type="ARBA" id="ARBA00022917"/>
    </source>
</evidence>
<keyword evidence="5 12" id="KW-0479">Metal-binding</keyword>
<name>A0AAJ5UAH4_9GAMM</name>
<evidence type="ECO:0000256" key="1">
    <source>
        <dbReference type="ARBA" id="ARBA00004496"/>
    </source>
</evidence>
<dbReference type="InterPro" id="IPR018164">
    <property type="entry name" value="Ala-tRNA-synth_IIc_N"/>
</dbReference>
<feature type="binding site" evidence="12">
    <location>
        <position position="670"/>
    </location>
    <ligand>
        <name>Zn(2+)</name>
        <dbReference type="ChEBI" id="CHEBI:29105"/>
    </ligand>
</feature>
<dbReference type="SUPFAM" id="SSF55681">
    <property type="entry name" value="Class II aaRS and biotin synthetases"/>
    <property type="match status" value="1"/>
</dbReference>
<feature type="binding site" evidence="12">
    <location>
        <position position="568"/>
    </location>
    <ligand>
        <name>Zn(2+)</name>
        <dbReference type="ChEBI" id="CHEBI:29105"/>
    </ligand>
</feature>
<dbReference type="GO" id="GO:0005524">
    <property type="term" value="F:ATP binding"/>
    <property type="evidence" value="ECO:0007669"/>
    <property type="project" value="UniProtKB-UniRule"/>
</dbReference>
<keyword evidence="16" id="KW-1185">Reference proteome</keyword>
<evidence type="ECO:0000256" key="2">
    <source>
        <dbReference type="ARBA" id="ARBA00008226"/>
    </source>
</evidence>
<dbReference type="PANTHER" id="PTHR11777:SF9">
    <property type="entry name" value="ALANINE--TRNA LIGASE, CYTOPLASMIC"/>
    <property type="match status" value="1"/>
</dbReference>
<comment type="function">
    <text evidence="12">Catalyzes the attachment of alanine to tRNA(Ala) in a two-step reaction: alanine is first activated by ATP to form Ala-AMP and then transferred to the acceptor end of tRNA(Ala). Also edits incorrectly charged Ser-tRNA(Ala) and Gly-tRNA(Ala) via its editing domain.</text>
</comment>
<evidence type="ECO:0000259" key="14">
    <source>
        <dbReference type="PROSITE" id="PS50860"/>
    </source>
</evidence>
<dbReference type="Proteomes" id="UP001211544">
    <property type="component" value="Chromosome"/>
</dbReference>
<dbReference type="GO" id="GO:0000049">
    <property type="term" value="F:tRNA binding"/>
    <property type="evidence" value="ECO:0007669"/>
    <property type="project" value="UniProtKB-KW"/>
</dbReference>
<dbReference type="FunFam" id="3.10.310.40:FF:000001">
    <property type="entry name" value="Alanine--tRNA ligase"/>
    <property type="match status" value="1"/>
</dbReference>
<dbReference type="InterPro" id="IPR018165">
    <property type="entry name" value="Ala-tRNA-synth_IIc_core"/>
</dbReference>
<sequence>MSKSTAEIRQAFLDFFHSKGHQVVASSSLVPNNDPTLLFTNAGMVQFKDVFLGQDKRDYSRATTSQRCVRAGGKHNDLENVGYTARHHTFFEMLGNFSFGDYFKKEAIAYAWELLTGETWFALPKERLWVTVYETDDEAYDIWANDIGVPRERIIRIGDNKGSAYASDNFWQMGDTGPCGPCSEIFYDHGDHIWGGPPGSPEEDGDRYIEIWNIVFMQFNRQPDGTMLPLPKPSVDTGMGLERISAVLQHVNSNYEIDLFAKLIKAVAEVTGATDLSNKSLRVIADHIRSCAFLIADGVIPSNENRGYVLRRIIRRAVRHGNMLGAKEAFFYKLVAPLVEVMGAAGEDLKRQQSQVETVLKTEEEQFAKTLERGLTLLDDELAKLQGDTLDGETVFRLYDTFGFPVDLTADVCRERNLKIDEAGFEKAMEQQRQRAREASGFGADYSNVISIDAASAFKGYDQLDLTATVKAIYVDGAAVEEVAAGQEAVVVLDETPFYGESGGQVGDTGLLKGKNAEFSVQDTQKYGQAIGHIGKLTTGHLRISDRVEAQVDEARRARIRLNHSATHLLHAALRQVLGEHVAQKGSLVNDKYLRFDFSHFEAMKPQEIHQVEEIVNAQIRRNLLVETDVMDIDAAKGKGAMALFGEKYDQRVRVLTMGDFSIELCGGTHAARTGDIGLFRILSESGTAAGVRRIEAVTGEGALAQVYAQSSQLNEIAQLVKANSSNLNDKVRGLVDHVRALEKELQQLRDQQAALESASLSSKAIDIKGAKLLVSELSNVEPKMLRTMVDDLKNQLGSAVIVLATVAEGKVSLIAGVTKDLTDRVKAGELVGELAQQVGGKGGGRPDMAQAGGTDAQALKGALAGVENWVNSRL</sequence>
<keyword evidence="11 12" id="KW-0030">Aminoacyl-tRNA synthetase</keyword>
<dbReference type="FunFam" id="2.40.30.130:FF:000001">
    <property type="entry name" value="Alanine--tRNA ligase"/>
    <property type="match status" value="1"/>
</dbReference>
<evidence type="ECO:0000256" key="11">
    <source>
        <dbReference type="ARBA" id="ARBA00023146"/>
    </source>
</evidence>
<evidence type="ECO:0000313" key="15">
    <source>
        <dbReference type="EMBL" id="WBG91684.1"/>
    </source>
</evidence>
<dbReference type="Pfam" id="PF07973">
    <property type="entry name" value="tRNA_SAD"/>
    <property type="match status" value="1"/>
</dbReference>
<dbReference type="Gene3D" id="6.10.250.550">
    <property type="match status" value="1"/>
</dbReference>
<keyword evidence="8 12" id="KW-0067">ATP-binding</keyword>
<dbReference type="InterPro" id="IPR003156">
    <property type="entry name" value="DHHA1_dom"/>
</dbReference>
<dbReference type="KEGG" id="kpie:N5580_03735"/>
<dbReference type="PROSITE" id="PS50860">
    <property type="entry name" value="AA_TRNA_LIGASE_II_ALA"/>
    <property type="match status" value="1"/>
</dbReference>
<comment type="catalytic activity">
    <reaction evidence="12">
        <text>tRNA(Ala) + L-alanine + ATP = L-alanyl-tRNA(Ala) + AMP + diphosphate</text>
        <dbReference type="Rhea" id="RHEA:12540"/>
        <dbReference type="Rhea" id="RHEA-COMP:9657"/>
        <dbReference type="Rhea" id="RHEA-COMP:9923"/>
        <dbReference type="ChEBI" id="CHEBI:30616"/>
        <dbReference type="ChEBI" id="CHEBI:33019"/>
        <dbReference type="ChEBI" id="CHEBI:57972"/>
        <dbReference type="ChEBI" id="CHEBI:78442"/>
        <dbReference type="ChEBI" id="CHEBI:78497"/>
        <dbReference type="ChEBI" id="CHEBI:456215"/>
        <dbReference type="EC" id="6.1.1.7"/>
    </reaction>
</comment>
<dbReference type="GO" id="GO:0002161">
    <property type="term" value="F:aminoacyl-tRNA deacylase activity"/>
    <property type="evidence" value="ECO:0007669"/>
    <property type="project" value="TreeGrafter"/>
</dbReference>
<evidence type="ECO:0000256" key="7">
    <source>
        <dbReference type="ARBA" id="ARBA00022833"/>
    </source>
</evidence>
<keyword evidence="9 12" id="KW-0694">RNA-binding</keyword>
<dbReference type="InterPro" id="IPR012947">
    <property type="entry name" value="tRNA_SAD"/>
</dbReference>
<dbReference type="HAMAP" id="MF_00036_B">
    <property type="entry name" value="Ala_tRNA_synth_B"/>
    <property type="match status" value="1"/>
</dbReference>
<dbReference type="FunFam" id="3.30.930.10:FF:000004">
    <property type="entry name" value="Alanine--tRNA ligase"/>
    <property type="match status" value="1"/>
</dbReference>
<dbReference type="PRINTS" id="PR00980">
    <property type="entry name" value="TRNASYNTHALA"/>
</dbReference>
<dbReference type="FunFam" id="3.30.980.10:FF:000004">
    <property type="entry name" value="Alanine--tRNA ligase, cytoplasmic"/>
    <property type="match status" value="1"/>
</dbReference>
<keyword evidence="3 12" id="KW-0820">tRNA-binding</keyword>
<comment type="cofactor">
    <cofactor evidence="12">
        <name>Zn(2+)</name>
        <dbReference type="ChEBI" id="CHEBI:29105"/>
    </cofactor>
    <text evidence="12">Binds 1 zinc ion per subunit.</text>
</comment>
<dbReference type="Pfam" id="PF02272">
    <property type="entry name" value="DHHA1"/>
    <property type="match status" value="1"/>
</dbReference>
<dbReference type="FunFam" id="3.30.54.20:FF:000001">
    <property type="entry name" value="Alanine--tRNA ligase"/>
    <property type="match status" value="1"/>
</dbReference>
<comment type="subcellular location">
    <subcellularLocation>
        <location evidence="1 12">Cytoplasm</location>
    </subcellularLocation>
</comment>
<comment type="subunit">
    <text evidence="12">Homotetramer.</text>
</comment>
<evidence type="ECO:0000256" key="9">
    <source>
        <dbReference type="ARBA" id="ARBA00022884"/>
    </source>
</evidence>
<evidence type="ECO:0000256" key="6">
    <source>
        <dbReference type="ARBA" id="ARBA00022741"/>
    </source>
</evidence>
<dbReference type="Gene3D" id="3.30.980.10">
    <property type="entry name" value="Threonyl-trna Synthetase, Chain A, domain 2"/>
    <property type="match status" value="1"/>
</dbReference>
<dbReference type="InterPro" id="IPR023033">
    <property type="entry name" value="Ala_tRNA_ligase_euk/bac"/>
</dbReference>
<evidence type="ECO:0000256" key="3">
    <source>
        <dbReference type="ARBA" id="ARBA00022555"/>
    </source>
</evidence>
<dbReference type="SUPFAM" id="SSF101353">
    <property type="entry name" value="Putative anticodon-binding domain of alanyl-tRNA synthetase (AlaRS)"/>
    <property type="match status" value="1"/>
</dbReference>
<dbReference type="InterPro" id="IPR009000">
    <property type="entry name" value="Transl_B-barrel_sf"/>
</dbReference>
<reference evidence="15 16" key="1">
    <citation type="journal article" date="2022" name="J Glob Antimicrob Resist">
        <title>First complete genome of a multidrug resistant strain of the novel human pathogen Kalamiella piersonii (GABEKP28) identified in human saliva.</title>
        <authorList>
            <person name="McDonagh F."/>
            <person name="Singh N.K."/>
            <person name="Venkateswaran K."/>
            <person name="Lonappan A.M."/>
            <person name="Hallahan B."/>
            <person name="Tuohy A."/>
            <person name="Burke L."/>
            <person name="Kovarova A."/>
            <person name="Miliotis G."/>
        </authorList>
    </citation>
    <scope>NUCLEOTIDE SEQUENCE [LARGE SCALE GENOMIC DNA]</scope>
    <source>
        <strain evidence="15 16">GABEKP28</strain>
    </source>
</reference>
<dbReference type="EC" id="6.1.1.7" evidence="12"/>
<keyword evidence="10 12" id="KW-0648">Protein biosynthesis</keyword>
<dbReference type="PANTHER" id="PTHR11777">
    <property type="entry name" value="ALANYL-TRNA SYNTHETASE"/>
    <property type="match status" value="1"/>
</dbReference>
<keyword evidence="6 12" id="KW-0547">Nucleotide-binding</keyword>
<dbReference type="Gene3D" id="2.40.30.130">
    <property type="match status" value="1"/>
</dbReference>
<evidence type="ECO:0000256" key="5">
    <source>
        <dbReference type="ARBA" id="ARBA00022723"/>
    </source>
</evidence>
<dbReference type="InterPro" id="IPR018163">
    <property type="entry name" value="Thr/Ala-tRNA-synth_IIc_edit"/>
</dbReference>
<dbReference type="GO" id="GO:0045892">
    <property type="term" value="P:negative regulation of DNA-templated transcription"/>
    <property type="evidence" value="ECO:0007669"/>
    <property type="project" value="TreeGrafter"/>
</dbReference>
<dbReference type="GO" id="GO:0008270">
    <property type="term" value="F:zinc ion binding"/>
    <property type="evidence" value="ECO:0007669"/>
    <property type="project" value="UniProtKB-UniRule"/>
</dbReference>
<accession>A0AAJ5UAH4</accession>
<evidence type="ECO:0000256" key="8">
    <source>
        <dbReference type="ARBA" id="ARBA00022840"/>
    </source>
</evidence>
<dbReference type="GO" id="GO:0004813">
    <property type="term" value="F:alanine-tRNA ligase activity"/>
    <property type="evidence" value="ECO:0007669"/>
    <property type="project" value="UniProtKB-UniRule"/>
</dbReference>
<comment type="similarity">
    <text evidence="2 12">Belongs to the class-II aminoacyl-tRNA synthetase family.</text>
</comment>
<keyword evidence="7 12" id="KW-0862">Zinc</keyword>
<dbReference type="EMBL" id="CP104758">
    <property type="protein sequence ID" value="WBG91684.1"/>
    <property type="molecule type" value="Genomic_DNA"/>
</dbReference>
<organism evidence="15 16">
    <name type="scientific">Pantoea piersonii</name>
    <dbReference type="NCBI Taxonomy" id="2364647"/>
    <lineage>
        <taxon>Bacteria</taxon>
        <taxon>Pseudomonadati</taxon>
        <taxon>Pseudomonadota</taxon>
        <taxon>Gammaproteobacteria</taxon>
        <taxon>Enterobacterales</taxon>
        <taxon>Erwiniaceae</taxon>
        <taxon>Pantoea</taxon>
    </lineage>
</organism>
<evidence type="ECO:0000313" key="16">
    <source>
        <dbReference type="Proteomes" id="UP001211544"/>
    </source>
</evidence>
<keyword evidence="13" id="KW-0175">Coiled coil</keyword>
<dbReference type="GO" id="GO:0006419">
    <property type="term" value="P:alanyl-tRNA aminoacylation"/>
    <property type="evidence" value="ECO:0007669"/>
    <property type="project" value="UniProtKB-UniRule"/>
</dbReference>
<dbReference type="RefSeq" id="WP_269949914.1">
    <property type="nucleotide sequence ID" value="NZ_CP104758.1"/>
</dbReference>
<gene>
    <name evidence="12 15" type="primary">alaS</name>
    <name evidence="15" type="ORF">N5580_03735</name>
</gene>
<feature type="binding site" evidence="12">
    <location>
        <position position="564"/>
    </location>
    <ligand>
        <name>Zn(2+)</name>
        <dbReference type="ChEBI" id="CHEBI:29105"/>
    </ligand>
</feature>
<dbReference type="Gene3D" id="3.30.930.10">
    <property type="entry name" value="Bira Bifunctional Protein, Domain 2"/>
    <property type="match status" value="1"/>
</dbReference>
<dbReference type="CDD" id="cd00673">
    <property type="entry name" value="AlaRS_core"/>
    <property type="match status" value="1"/>
</dbReference>
<dbReference type="SUPFAM" id="SSF55186">
    <property type="entry name" value="ThrRS/AlaRS common domain"/>
    <property type="match status" value="1"/>
</dbReference>
<protein>
    <recommendedName>
        <fullName evidence="12">Alanine--tRNA ligase</fullName>
        <ecNumber evidence="12">6.1.1.7</ecNumber>
    </recommendedName>
    <alternativeName>
        <fullName evidence="12">Alanyl-tRNA synthetase</fullName>
        <shortName evidence="12">AlaRS</shortName>
    </alternativeName>
</protein>
<feature type="coiled-coil region" evidence="13">
    <location>
        <begin position="732"/>
        <end position="762"/>
    </location>
</feature>
<evidence type="ECO:0000256" key="12">
    <source>
        <dbReference type="HAMAP-Rule" id="MF_00036"/>
    </source>
</evidence>
<dbReference type="InterPro" id="IPR045864">
    <property type="entry name" value="aa-tRNA-synth_II/BPL/LPL"/>
</dbReference>
<keyword evidence="12" id="KW-0963">Cytoplasm</keyword>
<dbReference type="SUPFAM" id="SSF50447">
    <property type="entry name" value="Translation proteins"/>
    <property type="match status" value="1"/>
</dbReference>
<evidence type="ECO:0000256" key="13">
    <source>
        <dbReference type="SAM" id="Coils"/>
    </source>
</evidence>
<dbReference type="AlphaFoldDB" id="A0AAJ5UAH4"/>
<dbReference type="InterPro" id="IPR018162">
    <property type="entry name" value="Ala-tRNA-ligase_IIc_anticod-bd"/>
</dbReference>